<sequence length="539" mass="59435">MLAVGLLALATAASASPVQPAQIVFGGSDSFSRHAGLPNIPHDEFNPLDYMSGIAPYHDAPGANIQPPDGCKVAAAAFLVRHSSIYANDDEFEEYMSPFIERVQAAHDRNVSIPSESPLAFLNAWEPLINDDNLELITEPGKEDAHALGKRFRELYGPLMPPKHLGKKKKQKGGKSAKGGKGKGKVKVPWKVWSASSERDLETSKAWVRGAFPNWQEGKEGEGDGEFVQLVAVKNKKICDAFTKETGKPAQREWLEVYGPSVRDRMNEQAPGYDFQLEDVIAAQMMCGYETVIKKERSSPFCSLDVFTPDEFKAFGYWNDLNYHYMVGYGSPVAPYLGVQWLNVSTHNLLAAYAPDKHVVAPSTFSRFAALFGKKPKLPPPSAPPDATHTQLLFVYFTHREEPPVALTALGLWNTTTESLPTDHIPEGREWQTSHLLPFLGHVAIERLHCDSTASSPPSLLSRLAIKPVPSHPKKDFVRVVVNGAPQQLPECHDGPGGSCKLADFEQFVRRRAEEFGDFEGACAKKEGGDEIARRYDSL</sequence>
<dbReference type="InterPro" id="IPR029033">
    <property type="entry name" value="His_PPase_superfam"/>
</dbReference>
<feature type="region of interest" description="Disordered" evidence="2">
    <location>
        <begin position="157"/>
        <end position="185"/>
    </location>
</feature>
<dbReference type="PANTHER" id="PTHR20963:SF12">
    <property type="entry name" value="HISTIDINE ACID PHOSPHATASE"/>
    <property type="match status" value="1"/>
</dbReference>
<keyword evidence="1" id="KW-0378">Hydrolase</keyword>
<protein>
    <recommendedName>
        <fullName evidence="6">Acid phosphatase</fullName>
    </recommendedName>
</protein>
<name>A0AAV5GES9_9BASI</name>
<evidence type="ECO:0000256" key="3">
    <source>
        <dbReference type="SAM" id="SignalP"/>
    </source>
</evidence>
<keyword evidence="3" id="KW-0732">Signal</keyword>
<keyword evidence="5" id="KW-1185">Reference proteome</keyword>
<evidence type="ECO:0000256" key="1">
    <source>
        <dbReference type="ARBA" id="ARBA00022801"/>
    </source>
</evidence>
<dbReference type="CDD" id="cd07061">
    <property type="entry name" value="HP_HAP_like"/>
    <property type="match status" value="1"/>
</dbReference>
<evidence type="ECO:0000313" key="4">
    <source>
        <dbReference type="EMBL" id="GJN91040.1"/>
    </source>
</evidence>
<feature type="compositionally biased region" description="Basic residues" evidence="2">
    <location>
        <begin position="164"/>
        <end position="185"/>
    </location>
</feature>
<gene>
    <name evidence="4" type="ORF">Rhopal_004055-T1</name>
</gene>
<evidence type="ECO:0008006" key="6">
    <source>
        <dbReference type="Google" id="ProtNLM"/>
    </source>
</evidence>
<feature type="chain" id="PRO_5043797821" description="Acid phosphatase" evidence="3">
    <location>
        <begin position="16"/>
        <end position="539"/>
    </location>
</feature>
<dbReference type="PANTHER" id="PTHR20963">
    <property type="entry name" value="MULTIPLE INOSITOL POLYPHOSPHATE PHOSPHATASE-RELATED"/>
    <property type="match status" value="1"/>
</dbReference>
<dbReference type="Proteomes" id="UP001342314">
    <property type="component" value="Unassembled WGS sequence"/>
</dbReference>
<reference evidence="4 5" key="1">
    <citation type="submission" date="2021-12" db="EMBL/GenBank/DDBJ databases">
        <title>High titer production of polyol ester of fatty acids by Rhodotorula paludigena BS15 towards product separation-free biomass refinery.</title>
        <authorList>
            <person name="Mano J."/>
            <person name="Ono H."/>
            <person name="Tanaka T."/>
            <person name="Naito K."/>
            <person name="Sushida H."/>
            <person name="Ike M."/>
            <person name="Tokuyasu K."/>
            <person name="Kitaoka M."/>
        </authorList>
    </citation>
    <scope>NUCLEOTIDE SEQUENCE [LARGE SCALE GENOMIC DNA]</scope>
    <source>
        <strain evidence="4 5">BS15</strain>
    </source>
</reference>
<dbReference type="SUPFAM" id="SSF53254">
    <property type="entry name" value="Phosphoglycerate mutase-like"/>
    <property type="match status" value="1"/>
</dbReference>
<dbReference type="GO" id="GO:0003993">
    <property type="term" value="F:acid phosphatase activity"/>
    <property type="evidence" value="ECO:0007669"/>
    <property type="project" value="TreeGrafter"/>
</dbReference>
<dbReference type="GO" id="GO:0009277">
    <property type="term" value="C:fungal-type cell wall"/>
    <property type="evidence" value="ECO:0007669"/>
    <property type="project" value="TreeGrafter"/>
</dbReference>
<dbReference type="Pfam" id="PF00328">
    <property type="entry name" value="His_Phos_2"/>
    <property type="match status" value="1"/>
</dbReference>
<comment type="caution">
    <text evidence="4">The sequence shown here is derived from an EMBL/GenBank/DDBJ whole genome shotgun (WGS) entry which is preliminary data.</text>
</comment>
<dbReference type="Gene3D" id="3.40.50.1240">
    <property type="entry name" value="Phosphoglycerate mutase-like"/>
    <property type="match status" value="1"/>
</dbReference>
<evidence type="ECO:0000256" key="2">
    <source>
        <dbReference type="SAM" id="MobiDB-lite"/>
    </source>
</evidence>
<proteinExistence type="predicted"/>
<dbReference type="AlphaFoldDB" id="A0AAV5GES9"/>
<dbReference type="EMBL" id="BQKY01000008">
    <property type="protein sequence ID" value="GJN91040.1"/>
    <property type="molecule type" value="Genomic_DNA"/>
</dbReference>
<dbReference type="InterPro" id="IPR000560">
    <property type="entry name" value="His_Pase_clade-2"/>
</dbReference>
<accession>A0AAV5GES9</accession>
<organism evidence="4 5">
    <name type="scientific">Rhodotorula paludigena</name>
    <dbReference type="NCBI Taxonomy" id="86838"/>
    <lineage>
        <taxon>Eukaryota</taxon>
        <taxon>Fungi</taxon>
        <taxon>Dikarya</taxon>
        <taxon>Basidiomycota</taxon>
        <taxon>Pucciniomycotina</taxon>
        <taxon>Microbotryomycetes</taxon>
        <taxon>Sporidiobolales</taxon>
        <taxon>Sporidiobolaceae</taxon>
        <taxon>Rhodotorula</taxon>
    </lineage>
</organism>
<evidence type="ECO:0000313" key="5">
    <source>
        <dbReference type="Proteomes" id="UP001342314"/>
    </source>
</evidence>
<feature type="signal peptide" evidence="3">
    <location>
        <begin position="1"/>
        <end position="15"/>
    </location>
</feature>